<dbReference type="Gene3D" id="3.90.1010.10">
    <property type="match status" value="1"/>
</dbReference>
<dbReference type="PANTHER" id="PTHR43597">
    <property type="entry name" value="SULFUR ACCEPTOR PROTEIN CSDE"/>
    <property type="match status" value="1"/>
</dbReference>
<feature type="domain" description="Fe-S metabolism associated" evidence="2">
    <location>
        <begin position="1"/>
        <end position="117"/>
    </location>
</feature>
<dbReference type="Pfam" id="PF02657">
    <property type="entry name" value="SufE"/>
    <property type="match status" value="1"/>
</dbReference>
<gene>
    <name evidence="3" type="ORF">F4Y60_07475</name>
</gene>
<dbReference type="InterPro" id="IPR003808">
    <property type="entry name" value="Fe-S_metab-assoc_dom"/>
</dbReference>
<reference evidence="3" key="1">
    <citation type="submission" date="2019-09" db="EMBL/GenBank/DDBJ databases">
        <title>Characterisation of the sponge microbiome using genome-centric metagenomics.</title>
        <authorList>
            <person name="Engelberts J.P."/>
            <person name="Robbins S.J."/>
            <person name="De Goeij J.M."/>
            <person name="Aranda M."/>
            <person name="Bell S.C."/>
            <person name="Webster N.S."/>
        </authorList>
    </citation>
    <scope>NUCLEOTIDE SEQUENCE</scope>
    <source>
        <strain evidence="3">SB0664_bin_43</strain>
    </source>
</reference>
<evidence type="ECO:0000313" key="3">
    <source>
        <dbReference type="EMBL" id="MXY33918.1"/>
    </source>
</evidence>
<evidence type="ECO:0000256" key="1">
    <source>
        <dbReference type="ARBA" id="ARBA00010282"/>
    </source>
</evidence>
<dbReference type="PANTHER" id="PTHR43597:SF5">
    <property type="entry name" value="SUFE-LIKE PROTEIN 2, CHLOROPLASTIC"/>
    <property type="match status" value="1"/>
</dbReference>
<sequence>EWQDRYRHVIEMGKAMPPLDEALKVPATKVEGCASQVWLVPNVEGTGATAVFTFEGESDAVIVRGLIAVLKALFSGLSVREILDIDARAELNRLGLEDHLTSQRSNGLRSMVKRIRELAGRAGAKQDAFGT</sequence>
<comment type="similarity">
    <text evidence="1">Belongs to the SufE family.</text>
</comment>
<accession>A0A6B0XZL8</accession>
<comment type="caution">
    <text evidence="3">The sequence shown here is derived from an EMBL/GenBank/DDBJ whole genome shotgun (WGS) entry which is preliminary data.</text>
</comment>
<proteinExistence type="inferred from homology"/>
<organism evidence="3">
    <name type="scientific">Boseongicola sp. SB0664_bin_43</name>
    <dbReference type="NCBI Taxonomy" id="2604844"/>
    <lineage>
        <taxon>Bacteria</taxon>
        <taxon>Pseudomonadati</taxon>
        <taxon>Pseudomonadota</taxon>
        <taxon>Alphaproteobacteria</taxon>
        <taxon>Rhodobacterales</taxon>
        <taxon>Paracoccaceae</taxon>
        <taxon>Boseongicola</taxon>
    </lineage>
</organism>
<evidence type="ECO:0000259" key="2">
    <source>
        <dbReference type="Pfam" id="PF02657"/>
    </source>
</evidence>
<protein>
    <submittedName>
        <fullName evidence="3">SufE family protein</fullName>
    </submittedName>
</protein>
<feature type="non-terminal residue" evidence="3">
    <location>
        <position position="1"/>
    </location>
</feature>
<dbReference type="EMBL" id="VXRY01000298">
    <property type="protein sequence ID" value="MXY33918.1"/>
    <property type="molecule type" value="Genomic_DNA"/>
</dbReference>
<name>A0A6B0XZL8_9RHOB</name>
<dbReference type="AlphaFoldDB" id="A0A6B0XZL8"/>
<dbReference type="SUPFAM" id="SSF82649">
    <property type="entry name" value="SufE/NifU"/>
    <property type="match status" value="1"/>
</dbReference>